<keyword evidence="12" id="KW-1185">Reference proteome</keyword>
<dbReference type="PANTHER" id="PTHR14049">
    <property type="entry name" value="LEPRECAN 1"/>
    <property type="match status" value="1"/>
</dbReference>
<dbReference type="EC" id="1.14.11.7" evidence="3"/>
<keyword evidence="6" id="KW-0847">Vitamin C</keyword>
<proteinExistence type="predicted"/>
<dbReference type="InterPro" id="IPR006620">
    <property type="entry name" value="Pro_4_hyd_alph"/>
</dbReference>
<keyword evidence="5" id="KW-0677">Repeat</keyword>
<evidence type="ECO:0000256" key="7">
    <source>
        <dbReference type="ARBA" id="ARBA00022964"/>
    </source>
</evidence>
<sequence length="190" mass="21443">MDILVEPDFVPPTQCAHLIAEFRRVSDLDAGSRKTTIRTELPAVALRRHGCLDLDPVRDRVLARLGWFYRVSGSLYLEYTLLSEMRAGDRHVLHADSERLDNGVWTPNHTPFRSHAAMLYLNTSGPAGDYRGGLLRFPGMGREISPTAGTLVGFTSGRAHQHEVTTVRDGIRYAVAFWLTPHRTHEEHWS</sequence>
<keyword evidence="9" id="KW-0408">Iron</keyword>
<keyword evidence="8" id="KW-0560">Oxidoreductase</keyword>
<dbReference type="PROSITE" id="PS51471">
    <property type="entry name" value="FE2OG_OXY"/>
    <property type="match status" value="1"/>
</dbReference>
<gene>
    <name evidence="11" type="ORF">I0C86_21720</name>
</gene>
<evidence type="ECO:0000256" key="5">
    <source>
        <dbReference type="ARBA" id="ARBA00022737"/>
    </source>
</evidence>
<evidence type="ECO:0000256" key="4">
    <source>
        <dbReference type="ARBA" id="ARBA00022723"/>
    </source>
</evidence>
<evidence type="ECO:0000256" key="6">
    <source>
        <dbReference type="ARBA" id="ARBA00022896"/>
    </source>
</evidence>
<comment type="caution">
    <text evidence="11">The sequence shown here is derived from an EMBL/GenBank/DDBJ whole genome shotgun (WGS) entry which is preliminary data.</text>
</comment>
<keyword evidence="4" id="KW-0479">Metal-binding</keyword>
<dbReference type="Pfam" id="PF13640">
    <property type="entry name" value="2OG-FeII_Oxy_3"/>
    <property type="match status" value="1"/>
</dbReference>
<organism evidence="11 12">
    <name type="scientific">Plantactinospora alkalitolerans</name>
    <dbReference type="NCBI Taxonomy" id="2789879"/>
    <lineage>
        <taxon>Bacteria</taxon>
        <taxon>Bacillati</taxon>
        <taxon>Actinomycetota</taxon>
        <taxon>Actinomycetes</taxon>
        <taxon>Micromonosporales</taxon>
        <taxon>Micromonosporaceae</taxon>
        <taxon>Plantactinospora</taxon>
    </lineage>
</organism>
<evidence type="ECO:0000313" key="12">
    <source>
        <dbReference type="Proteomes" id="UP000638560"/>
    </source>
</evidence>
<dbReference type="InterPro" id="IPR005123">
    <property type="entry name" value="Oxoglu/Fe-dep_dioxygenase_dom"/>
</dbReference>
<evidence type="ECO:0000256" key="3">
    <source>
        <dbReference type="ARBA" id="ARBA00012262"/>
    </source>
</evidence>
<dbReference type="EMBL" id="JADPUN010000201">
    <property type="protein sequence ID" value="MBF9131561.1"/>
    <property type="molecule type" value="Genomic_DNA"/>
</dbReference>
<keyword evidence="7" id="KW-0223">Dioxygenase</keyword>
<reference evidence="11 12" key="1">
    <citation type="submission" date="2020-11" db="EMBL/GenBank/DDBJ databases">
        <title>A novel isolate from a Black sea contaminated sediment with potential to produce alkanes: Plantactinospora alkalitolerans sp. nov.</title>
        <authorList>
            <person name="Carro L."/>
            <person name="Veyisoglu A."/>
            <person name="Guven K."/>
            <person name="Schumann P."/>
            <person name="Klenk H.-P."/>
            <person name="Sahin N."/>
        </authorList>
    </citation>
    <scope>NUCLEOTIDE SEQUENCE [LARGE SCALE GENOMIC DNA]</scope>
    <source>
        <strain evidence="11 12">S1510</strain>
    </source>
</reference>
<dbReference type="Proteomes" id="UP000638560">
    <property type="component" value="Unassembled WGS sequence"/>
</dbReference>
<name>A0ABS0GZC4_9ACTN</name>
<evidence type="ECO:0000256" key="9">
    <source>
        <dbReference type="ARBA" id="ARBA00023004"/>
    </source>
</evidence>
<evidence type="ECO:0000313" key="11">
    <source>
        <dbReference type="EMBL" id="MBF9131561.1"/>
    </source>
</evidence>
<dbReference type="RefSeq" id="WP_196203100.1">
    <property type="nucleotide sequence ID" value="NZ_JADPUN010000201.1"/>
</dbReference>
<evidence type="ECO:0000256" key="1">
    <source>
        <dbReference type="ARBA" id="ARBA00001961"/>
    </source>
</evidence>
<dbReference type="InterPro" id="IPR044862">
    <property type="entry name" value="Pro_4_hyd_alph_FE2OG_OXY"/>
</dbReference>
<accession>A0ABS0GZC4</accession>
<dbReference type="Gene3D" id="2.60.120.620">
    <property type="entry name" value="q2cbj1_9rhob like domain"/>
    <property type="match status" value="1"/>
</dbReference>
<comment type="cofactor">
    <cofactor evidence="1">
        <name>L-ascorbate</name>
        <dbReference type="ChEBI" id="CHEBI:38290"/>
    </cofactor>
</comment>
<dbReference type="PANTHER" id="PTHR14049:SF9">
    <property type="entry name" value="PROCOLLAGEN-PROLINE 3-DIOXYGENASE"/>
    <property type="match status" value="1"/>
</dbReference>
<dbReference type="InterPro" id="IPR039575">
    <property type="entry name" value="P3H"/>
</dbReference>
<feature type="domain" description="Fe2OG dioxygenase" evidence="10">
    <location>
        <begin position="76"/>
        <end position="181"/>
    </location>
</feature>
<protein>
    <recommendedName>
        <fullName evidence="3">procollagen-proline 3-dioxygenase</fullName>
        <ecNumber evidence="3">1.14.11.7</ecNumber>
    </recommendedName>
</protein>
<evidence type="ECO:0000256" key="8">
    <source>
        <dbReference type="ARBA" id="ARBA00023002"/>
    </source>
</evidence>
<evidence type="ECO:0000259" key="10">
    <source>
        <dbReference type="PROSITE" id="PS51471"/>
    </source>
</evidence>
<dbReference type="SMART" id="SM00702">
    <property type="entry name" value="P4Hc"/>
    <property type="match status" value="1"/>
</dbReference>
<comment type="cofactor">
    <cofactor evidence="2">
        <name>Fe cation</name>
        <dbReference type="ChEBI" id="CHEBI:24875"/>
    </cofactor>
</comment>
<evidence type="ECO:0000256" key="2">
    <source>
        <dbReference type="ARBA" id="ARBA00001962"/>
    </source>
</evidence>